<feature type="domain" description="RagB/SusD" evidence="6">
    <location>
        <begin position="358"/>
        <end position="479"/>
    </location>
</feature>
<organism evidence="8 9">
    <name type="scientific">Joostella atrarenae</name>
    <dbReference type="NCBI Taxonomy" id="679257"/>
    <lineage>
        <taxon>Bacteria</taxon>
        <taxon>Pseudomonadati</taxon>
        <taxon>Bacteroidota</taxon>
        <taxon>Flavobacteriia</taxon>
        <taxon>Flavobacteriales</taxon>
        <taxon>Flavobacteriaceae</taxon>
        <taxon>Joostella</taxon>
    </lineage>
</organism>
<reference evidence="8 9" key="1">
    <citation type="submission" date="2021-01" db="EMBL/GenBank/DDBJ databases">
        <title>Genome sequencing of Joostella atrarenae M1-2 (= KCTC 23194).</title>
        <authorList>
            <person name="Zakaria M.R."/>
            <person name="Lam M.Q."/>
            <person name="Chong C.S."/>
        </authorList>
    </citation>
    <scope>NUCLEOTIDE SEQUENCE [LARGE SCALE GENOMIC DNA]</scope>
    <source>
        <strain evidence="8 9">M1-2</strain>
    </source>
</reference>
<comment type="similarity">
    <text evidence="2">Belongs to the SusD family.</text>
</comment>
<dbReference type="Pfam" id="PF07980">
    <property type="entry name" value="SusD_RagB"/>
    <property type="match status" value="1"/>
</dbReference>
<evidence type="ECO:0000256" key="2">
    <source>
        <dbReference type="ARBA" id="ARBA00006275"/>
    </source>
</evidence>
<evidence type="ECO:0000313" key="9">
    <source>
        <dbReference type="Proteomes" id="UP000829517"/>
    </source>
</evidence>
<dbReference type="RefSeq" id="WP_236960812.1">
    <property type="nucleotide sequence ID" value="NZ_JAETXX010000017.1"/>
</dbReference>
<evidence type="ECO:0000313" key="8">
    <source>
        <dbReference type="EMBL" id="MCF8716397.1"/>
    </source>
</evidence>
<keyword evidence="3" id="KW-0732">Signal</keyword>
<keyword evidence="4" id="KW-0472">Membrane</keyword>
<name>A0ABS9J7K9_9FLAO</name>
<sequence>MFVYYKIYHFFKGLRTFDAQFFKSPRHIYIITLSMCIWFGACDSIELEDPDYLISGTSVFKGAETADAAVVGMYSSMMSTIGFASGATQSVGFLCGLSADEFELYTQQSTYGEFYNLALTADNSFVRSGLWDNIYASIYKSNAILEGLRDNPDINIEEREPLEGEAYFVRAFCYFYLTNLFGDVPMVTTTDYPTNQLLGRSGASNIYGFMVEDLKKAVEFLPETYERYNSERVRPNRFAAMGLLARVYLYGGQWAEAETMAGEVISQANLYSLPSVEDVFLKNSRETLWQLMPVVGGKNTNEGNLLILTSKPSFVAMNKELEAAFEATDLRREHWIGHYTDDSGIYTFSYKYKVKNAEVLSEYSMVLRLAEQYLIRSEARIQQGKLALGLEDLNQVRSRAAASLLPLTDKESLMEAVYRERRLELFNEWGHRWLDLKRSGGSKEVLESYDKVWEPMDALYPIPLQEITTNPNLTQNDGYSS</sequence>
<evidence type="ECO:0000256" key="3">
    <source>
        <dbReference type="ARBA" id="ARBA00022729"/>
    </source>
</evidence>
<dbReference type="InterPro" id="IPR012944">
    <property type="entry name" value="SusD_RagB_dom"/>
</dbReference>
<evidence type="ECO:0000259" key="7">
    <source>
        <dbReference type="Pfam" id="PF14322"/>
    </source>
</evidence>
<evidence type="ECO:0000259" key="6">
    <source>
        <dbReference type="Pfam" id="PF07980"/>
    </source>
</evidence>
<comment type="subcellular location">
    <subcellularLocation>
        <location evidence="1">Cell outer membrane</location>
    </subcellularLocation>
</comment>
<dbReference type="Proteomes" id="UP000829517">
    <property type="component" value="Unassembled WGS sequence"/>
</dbReference>
<dbReference type="CDD" id="cd08977">
    <property type="entry name" value="SusD"/>
    <property type="match status" value="1"/>
</dbReference>
<dbReference type="SUPFAM" id="SSF48452">
    <property type="entry name" value="TPR-like"/>
    <property type="match status" value="1"/>
</dbReference>
<gene>
    <name evidence="8" type="ORF">JM658_16320</name>
</gene>
<dbReference type="Gene3D" id="1.25.40.390">
    <property type="match status" value="1"/>
</dbReference>
<dbReference type="InterPro" id="IPR011990">
    <property type="entry name" value="TPR-like_helical_dom_sf"/>
</dbReference>
<comment type="caution">
    <text evidence="8">The sequence shown here is derived from an EMBL/GenBank/DDBJ whole genome shotgun (WGS) entry which is preliminary data.</text>
</comment>
<keyword evidence="9" id="KW-1185">Reference proteome</keyword>
<evidence type="ECO:0000256" key="1">
    <source>
        <dbReference type="ARBA" id="ARBA00004442"/>
    </source>
</evidence>
<keyword evidence="5" id="KW-0998">Cell outer membrane</keyword>
<accession>A0ABS9J7K9</accession>
<proteinExistence type="inferred from homology"/>
<dbReference type="EMBL" id="JAETXX010000017">
    <property type="protein sequence ID" value="MCF8716397.1"/>
    <property type="molecule type" value="Genomic_DNA"/>
</dbReference>
<evidence type="ECO:0000256" key="5">
    <source>
        <dbReference type="ARBA" id="ARBA00023237"/>
    </source>
</evidence>
<dbReference type="InterPro" id="IPR033985">
    <property type="entry name" value="SusD-like_N"/>
</dbReference>
<feature type="domain" description="SusD-like N-terminal" evidence="7">
    <location>
        <begin position="127"/>
        <end position="249"/>
    </location>
</feature>
<evidence type="ECO:0000256" key="4">
    <source>
        <dbReference type="ARBA" id="ARBA00023136"/>
    </source>
</evidence>
<dbReference type="Pfam" id="PF14322">
    <property type="entry name" value="SusD-like_3"/>
    <property type="match status" value="1"/>
</dbReference>
<protein>
    <submittedName>
        <fullName evidence="8">RagB/SusD family nutrient uptake outer membrane protein</fullName>
    </submittedName>
</protein>